<dbReference type="SUPFAM" id="SSF52172">
    <property type="entry name" value="CheY-like"/>
    <property type="match status" value="1"/>
</dbReference>
<dbReference type="InterPro" id="IPR011006">
    <property type="entry name" value="CheY-like_superfamily"/>
</dbReference>
<name>A0A329YB24_RHITR</name>
<dbReference type="Gene3D" id="3.40.50.2300">
    <property type="match status" value="1"/>
</dbReference>
<dbReference type="GO" id="GO:0000160">
    <property type="term" value="P:phosphorelay signal transduction system"/>
    <property type="evidence" value="ECO:0007669"/>
    <property type="project" value="InterPro"/>
</dbReference>
<dbReference type="AlphaFoldDB" id="A0A329YB24"/>
<gene>
    <name evidence="3" type="ORF">DQ393_26675</name>
</gene>
<evidence type="ECO:0000313" key="4">
    <source>
        <dbReference type="Proteomes" id="UP000251205"/>
    </source>
</evidence>
<proteinExistence type="predicted"/>
<dbReference type="InterPro" id="IPR001789">
    <property type="entry name" value="Sig_transdc_resp-reg_receiver"/>
</dbReference>
<protein>
    <submittedName>
        <fullName evidence="3">Response regulator</fullName>
    </submittedName>
</protein>
<organism evidence="3 4">
    <name type="scientific">Rhizobium tropici</name>
    <dbReference type="NCBI Taxonomy" id="398"/>
    <lineage>
        <taxon>Bacteria</taxon>
        <taxon>Pseudomonadati</taxon>
        <taxon>Pseudomonadota</taxon>
        <taxon>Alphaproteobacteria</taxon>
        <taxon>Hyphomicrobiales</taxon>
        <taxon>Rhizobiaceae</taxon>
        <taxon>Rhizobium/Agrobacterium group</taxon>
        <taxon>Rhizobium</taxon>
    </lineage>
</organism>
<sequence>MDNSTAPYSQMFRGKRLLIVEDGYFLADEARQKLQELGAIIVGPVDDIEHAAELIEESDADAVILDLHLAPERAFYLVERLERQRLPYVFALAREPPGATADFAGFVLCEKSAAMEHIAKALFNNRKSDI</sequence>
<evidence type="ECO:0000313" key="3">
    <source>
        <dbReference type="EMBL" id="RAX38205.1"/>
    </source>
</evidence>
<dbReference type="PROSITE" id="PS50110">
    <property type="entry name" value="RESPONSE_REGULATORY"/>
    <property type="match status" value="1"/>
</dbReference>
<dbReference type="Proteomes" id="UP000251205">
    <property type="component" value="Unassembled WGS sequence"/>
</dbReference>
<feature type="modified residue" description="4-aspartylphosphate" evidence="1">
    <location>
        <position position="66"/>
    </location>
</feature>
<evidence type="ECO:0000256" key="1">
    <source>
        <dbReference type="PROSITE-ProRule" id="PRU00169"/>
    </source>
</evidence>
<accession>A0A329YB24</accession>
<reference evidence="3 4" key="1">
    <citation type="submission" date="2018-06" db="EMBL/GenBank/DDBJ databases">
        <title>Whole Genome Sequence of an efficient microsymbiont, Rhizobium tropici.</title>
        <authorList>
            <person name="Srinivasan R."/>
            <person name="Singh H.V."/>
            <person name="Srivastava R."/>
            <person name="Kumari B."/>
            <person name="Radhakrishna A."/>
        </authorList>
    </citation>
    <scope>NUCLEOTIDE SEQUENCE [LARGE SCALE GENOMIC DNA]</scope>
    <source>
        <strain evidence="3 4">IGFRI Rhizo-19</strain>
    </source>
</reference>
<dbReference type="OrthoDB" id="7774278at2"/>
<comment type="caution">
    <text evidence="3">The sequence shown here is derived from an EMBL/GenBank/DDBJ whole genome shotgun (WGS) entry which is preliminary data.</text>
</comment>
<dbReference type="EMBL" id="QMKK01000054">
    <property type="protein sequence ID" value="RAX38205.1"/>
    <property type="molecule type" value="Genomic_DNA"/>
</dbReference>
<keyword evidence="1" id="KW-0597">Phosphoprotein</keyword>
<dbReference type="RefSeq" id="WP_112344701.1">
    <property type="nucleotide sequence ID" value="NZ_QMKK01000054.1"/>
</dbReference>
<feature type="domain" description="Response regulatory" evidence="2">
    <location>
        <begin position="16"/>
        <end position="130"/>
    </location>
</feature>
<evidence type="ECO:0000259" key="2">
    <source>
        <dbReference type="PROSITE" id="PS50110"/>
    </source>
</evidence>